<dbReference type="HOGENOM" id="CLU_024458_0_0_1"/>
<dbReference type="InParanoid" id="W3X2Y3"/>
<dbReference type="GO" id="GO:0003847">
    <property type="term" value="F:1-alkyl-2-acetylglycerophosphocholine esterase activity"/>
    <property type="evidence" value="ECO:0007669"/>
    <property type="project" value="UniProtKB-UniRule"/>
</dbReference>
<sequence>MAASYLSKLNPVPSFASFTGPYKVGTVDVEIPVDELDSPAPAPEGCDIETVQFRIFYPTAPESTGKNITWLPAPQRPNLAAYVKFLGAGPLLADAISLLPRHLHYTTIPAIKNAPLLEPNAPNQRWPTAIFSHGLGGNRNAYSQITGQLASHGVVVVCPEHRDGSAAATFVRLPAEQHRYFMRDRRREIPYKRIPHDATEEVREARSAQLRIRLWELGLIHDAVLRIDQGAAVTNLNTSTPSLDQFVSGLNIHEPGSIIFGGHSFGATTTVQFLKSVYYAGSPAVAAMKEPLFTPSQDSAICAQVTPKTITILLDMWCFPLTAKATSALFNLPLPVFADDPSAPGGNGLLAVESDAFVKWKEHFHVTARVLSPNPAAPVVEAQAFERPSGIKLQEPNFFYVHNSAHLNQSDFGVLFPWLTKKIFGSAEPERVLRLNMRAILQILRVHNVPIGRTSSVDLVDGAPETKMAEGEGLDDGIHDDKAILDRSGSSGVEAWSWIDIIGMGDEAVGSGNTEDEKAAAEAQEPEMAAEMEPQVSEGEAIKTVVATAT</sequence>
<keyword evidence="7" id="KW-1185">Reference proteome</keyword>
<dbReference type="EMBL" id="KI912114">
    <property type="protein sequence ID" value="ETS79742.1"/>
    <property type="molecule type" value="Genomic_DNA"/>
</dbReference>
<feature type="region of interest" description="Disordered" evidence="5">
    <location>
        <begin position="507"/>
        <end position="550"/>
    </location>
</feature>
<dbReference type="GeneID" id="19274608"/>
<dbReference type="EC" id="3.1.1.47" evidence="4"/>
<keyword evidence="3 4" id="KW-0443">Lipid metabolism</keyword>
<dbReference type="GO" id="GO:0016042">
    <property type="term" value="P:lipid catabolic process"/>
    <property type="evidence" value="ECO:0007669"/>
    <property type="project" value="UniProtKB-KW"/>
</dbReference>
<evidence type="ECO:0000313" key="6">
    <source>
        <dbReference type="EMBL" id="ETS79742.1"/>
    </source>
</evidence>
<dbReference type="Pfam" id="PF03403">
    <property type="entry name" value="PAF-AH_p_II"/>
    <property type="match status" value="1"/>
</dbReference>
<dbReference type="InterPro" id="IPR029058">
    <property type="entry name" value="AB_hydrolase_fold"/>
</dbReference>
<dbReference type="Gene3D" id="3.40.50.1820">
    <property type="entry name" value="alpha/beta hydrolase"/>
    <property type="match status" value="1"/>
</dbReference>
<dbReference type="PANTHER" id="PTHR10272:SF7">
    <property type="entry name" value="PHOSPHOLIPASE-RELATED"/>
    <property type="match status" value="1"/>
</dbReference>
<gene>
    <name evidence="6" type="ORF">PFICI_09595</name>
</gene>
<dbReference type="AlphaFoldDB" id="W3X2Y3"/>
<name>W3X2Y3_PESFW</name>
<dbReference type="RefSeq" id="XP_007836367.1">
    <property type="nucleotide sequence ID" value="XM_007838176.1"/>
</dbReference>
<comment type="similarity">
    <text evidence="4">Belongs to the serine esterase family.</text>
</comment>
<dbReference type="Proteomes" id="UP000030651">
    <property type="component" value="Unassembled WGS sequence"/>
</dbReference>
<reference evidence="7" key="1">
    <citation type="journal article" date="2015" name="BMC Genomics">
        <title>Genomic and transcriptomic analysis of the endophytic fungus Pestalotiopsis fici reveals its lifestyle and high potential for synthesis of natural products.</title>
        <authorList>
            <person name="Wang X."/>
            <person name="Zhang X."/>
            <person name="Liu L."/>
            <person name="Xiang M."/>
            <person name="Wang W."/>
            <person name="Sun X."/>
            <person name="Che Y."/>
            <person name="Guo L."/>
            <person name="Liu G."/>
            <person name="Guo L."/>
            <person name="Wang C."/>
            <person name="Yin W.B."/>
            <person name="Stadler M."/>
            <person name="Zhang X."/>
            <person name="Liu X."/>
        </authorList>
    </citation>
    <scope>NUCLEOTIDE SEQUENCE [LARGE SCALE GENOMIC DNA]</scope>
    <source>
        <strain evidence="7">W106-1 / CGMCC3.15140</strain>
    </source>
</reference>
<evidence type="ECO:0000313" key="7">
    <source>
        <dbReference type="Proteomes" id="UP000030651"/>
    </source>
</evidence>
<accession>W3X2Y3</accession>
<dbReference type="InterPro" id="IPR016715">
    <property type="entry name" value="PAF_acetylhydro_eukaryote"/>
</dbReference>
<dbReference type="SUPFAM" id="SSF53474">
    <property type="entry name" value="alpha/beta-Hydrolases"/>
    <property type="match status" value="1"/>
</dbReference>
<evidence type="ECO:0000256" key="4">
    <source>
        <dbReference type="PIRNR" id="PIRNR018169"/>
    </source>
</evidence>
<proteinExistence type="inferred from homology"/>
<dbReference type="OrthoDB" id="2363873at2759"/>
<dbReference type="PANTHER" id="PTHR10272">
    <property type="entry name" value="PLATELET-ACTIVATING FACTOR ACETYLHYDROLASE"/>
    <property type="match status" value="1"/>
</dbReference>
<protein>
    <recommendedName>
        <fullName evidence="4">Putative phospholipase</fullName>
        <ecNumber evidence="4">3.1.1.47</ecNumber>
    </recommendedName>
</protein>
<comment type="catalytic activity">
    <reaction evidence="4">
        <text>a 1-O-alkyl-2-acetyl-sn-glycero-3-phosphocholine + H2O = a 1-O-alkyl-sn-glycero-3-phosphocholine + acetate + H(+)</text>
        <dbReference type="Rhea" id="RHEA:17777"/>
        <dbReference type="ChEBI" id="CHEBI:15377"/>
        <dbReference type="ChEBI" id="CHEBI:15378"/>
        <dbReference type="ChEBI" id="CHEBI:30089"/>
        <dbReference type="ChEBI" id="CHEBI:30909"/>
        <dbReference type="ChEBI" id="CHEBI:36707"/>
        <dbReference type="EC" id="3.1.1.47"/>
    </reaction>
</comment>
<dbReference type="PIRSF" id="PIRSF018169">
    <property type="entry name" value="PAF_acetylhydrolase"/>
    <property type="match status" value="1"/>
</dbReference>
<evidence type="ECO:0000256" key="5">
    <source>
        <dbReference type="SAM" id="MobiDB-lite"/>
    </source>
</evidence>
<dbReference type="OMA" id="FCPEHRD"/>
<dbReference type="STRING" id="1229662.W3X2Y3"/>
<keyword evidence="1 4" id="KW-0378">Hydrolase</keyword>
<evidence type="ECO:0000256" key="3">
    <source>
        <dbReference type="ARBA" id="ARBA00023098"/>
    </source>
</evidence>
<organism evidence="6 7">
    <name type="scientific">Pestalotiopsis fici (strain W106-1 / CGMCC3.15140)</name>
    <dbReference type="NCBI Taxonomy" id="1229662"/>
    <lineage>
        <taxon>Eukaryota</taxon>
        <taxon>Fungi</taxon>
        <taxon>Dikarya</taxon>
        <taxon>Ascomycota</taxon>
        <taxon>Pezizomycotina</taxon>
        <taxon>Sordariomycetes</taxon>
        <taxon>Xylariomycetidae</taxon>
        <taxon>Amphisphaeriales</taxon>
        <taxon>Sporocadaceae</taxon>
        <taxon>Pestalotiopsis</taxon>
    </lineage>
</organism>
<evidence type="ECO:0000256" key="1">
    <source>
        <dbReference type="ARBA" id="ARBA00022801"/>
    </source>
</evidence>
<evidence type="ECO:0000256" key="2">
    <source>
        <dbReference type="ARBA" id="ARBA00022963"/>
    </source>
</evidence>
<dbReference type="KEGG" id="pfy:PFICI_09595"/>
<keyword evidence="2 4" id="KW-0442">Lipid degradation</keyword>
<dbReference type="eggNOG" id="KOG3847">
    <property type="taxonomic scope" value="Eukaryota"/>
</dbReference>